<dbReference type="SMART" id="SM00220">
    <property type="entry name" value="S_TKc"/>
    <property type="match status" value="1"/>
</dbReference>
<evidence type="ECO:0000256" key="1">
    <source>
        <dbReference type="ARBA" id="ARBA00011245"/>
    </source>
</evidence>
<feature type="compositionally biased region" description="Polar residues" evidence="8">
    <location>
        <begin position="1058"/>
        <end position="1114"/>
    </location>
</feature>
<dbReference type="PROSITE" id="PS50011">
    <property type="entry name" value="PROTEIN_KINASE_DOM"/>
    <property type="match status" value="1"/>
</dbReference>
<feature type="region of interest" description="Disordered" evidence="8">
    <location>
        <begin position="898"/>
        <end position="935"/>
    </location>
</feature>
<feature type="compositionally biased region" description="Low complexity" evidence="8">
    <location>
        <begin position="396"/>
        <end position="409"/>
    </location>
</feature>
<organism evidence="10 11">
    <name type="scientific">Tetrahymena thermophila (strain SB210)</name>
    <dbReference type="NCBI Taxonomy" id="312017"/>
    <lineage>
        <taxon>Eukaryota</taxon>
        <taxon>Sar</taxon>
        <taxon>Alveolata</taxon>
        <taxon>Ciliophora</taxon>
        <taxon>Intramacronucleata</taxon>
        <taxon>Oligohymenophorea</taxon>
        <taxon>Hymenostomatida</taxon>
        <taxon>Tetrahymenina</taxon>
        <taxon>Tetrahymenidae</taxon>
        <taxon>Tetrahymena</taxon>
    </lineage>
</organism>
<dbReference type="PANTHER" id="PTHR24345">
    <property type="entry name" value="SERINE/THREONINE-PROTEIN KINASE PLK"/>
    <property type="match status" value="1"/>
</dbReference>
<feature type="region of interest" description="Disordered" evidence="8">
    <location>
        <begin position="778"/>
        <end position="806"/>
    </location>
</feature>
<protein>
    <submittedName>
        <fullName evidence="10">Serine/Threonine kinase domain protein</fullName>
    </submittedName>
</protein>
<evidence type="ECO:0000313" key="11">
    <source>
        <dbReference type="Proteomes" id="UP000009168"/>
    </source>
</evidence>
<dbReference type="RefSeq" id="XP_001033361.3">
    <property type="nucleotide sequence ID" value="XM_001033361.3"/>
</dbReference>
<dbReference type="FunFam" id="3.30.200.20:FF:000042">
    <property type="entry name" value="Aurora kinase A"/>
    <property type="match status" value="1"/>
</dbReference>
<feature type="region of interest" description="Disordered" evidence="8">
    <location>
        <begin position="1197"/>
        <end position="1253"/>
    </location>
</feature>
<feature type="region of interest" description="Disordered" evidence="8">
    <location>
        <begin position="396"/>
        <end position="451"/>
    </location>
</feature>
<comment type="subunit">
    <text evidence="1">Monomer.</text>
</comment>
<feature type="compositionally biased region" description="Low complexity" evidence="8">
    <location>
        <begin position="778"/>
        <end position="797"/>
    </location>
</feature>
<feature type="region of interest" description="Disordered" evidence="8">
    <location>
        <begin position="624"/>
        <end position="685"/>
    </location>
</feature>
<evidence type="ECO:0000256" key="8">
    <source>
        <dbReference type="SAM" id="MobiDB-lite"/>
    </source>
</evidence>
<dbReference type="InParanoid" id="I7M6R7"/>
<evidence type="ECO:0000256" key="5">
    <source>
        <dbReference type="ARBA" id="ARBA00022777"/>
    </source>
</evidence>
<dbReference type="InterPro" id="IPR011009">
    <property type="entry name" value="Kinase-like_dom_sf"/>
</dbReference>
<dbReference type="InterPro" id="IPR000719">
    <property type="entry name" value="Prot_kinase_dom"/>
</dbReference>
<feature type="binding site" evidence="7">
    <location>
        <position position="1375"/>
    </location>
    <ligand>
        <name>ATP</name>
        <dbReference type="ChEBI" id="CHEBI:30616"/>
    </ligand>
</feature>
<evidence type="ECO:0000313" key="10">
    <source>
        <dbReference type="EMBL" id="EAR85698.3"/>
    </source>
</evidence>
<dbReference type="PANTHER" id="PTHR24345:SF0">
    <property type="entry name" value="CELL CYCLE SERINE_THREONINE-PROTEIN KINASE CDC5_MSD2"/>
    <property type="match status" value="1"/>
</dbReference>
<feature type="compositionally biased region" description="Basic residues" evidence="8">
    <location>
        <begin position="1047"/>
        <end position="1056"/>
    </location>
</feature>
<accession>I7M6R7</accession>
<dbReference type="GO" id="GO:0005634">
    <property type="term" value="C:nucleus"/>
    <property type="evidence" value="ECO:0007669"/>
    <property type="project" value="TreeGrafter"/>
</dbReference>
<keyword evidence="6 7" id="KW-0067">ATP-binding</keyword>
<keyword evidence="11" id="KW-1185">Reference proteome</keyword>
<feature type="compositionally biased region" description="Polar residues" evidence="8">
    <location>
        <begin position="555"/>
        <end position="576"/>
    </location>
</feature>
<feature type="compositionally biased region" description="Acidic residues" evidence="8">
    <location>
        <begin position="1209"/>
        <end position="1238"/>
    </location>
</feature>
<evidence type="ECO:0000256" key="2">
    <source>
        <dbReference type="ARBA" id="ARBA00022527"/>
    </source>
</evidence>
<proteinExistence type="predicted"/>
<feature type="compositionally biased region" description="Basic and acidic residues" evidence="8">
    <location>
        <begin position="1198"/>
        <end position="1208"/>
    </location>
</feature>
<keyword evidence="2" id="KW-0723">Serine/threonine-protein kinase</keyword>
<feature type="compositionally biased region" description="Polar residues" evidence="8">
    <location>
        <begin position="1128"/>
        <end position="1164"/>
    </location>
</feature>
<dbReference type="PROSITE" id="PS00108">
    <property type="entry name" value="PROTEIN_KINASE_ST"/>
    <property type="match status" value="1"/>
</dbReference>
<sequence length="1703" mass="191561">MNQIQSEASKNVQEAQSIKQTSQLFPQYQFKKNLQSPQKGGYSNDMYSGINPNTILSFNLQTNQAVQISLAPNDLKTPNIGKANNLVLGGNSYSNQTPVQQQQYPSINAQYSFQSAKDSQIANPALQKPGESNLKYEAIQSQQPQYNSLNVKNELNQTPQQMSYTQNPLVQQSNTNFSISNQNVQGSNNFNQGSSNSVNFVKSPNSSNSTIGQSAQQGNSSFFSNIGQQQLQNNQRASIEVSMAGVNNSNGSKINSTNSANIQGGQQNQNLLYNAQSQSQTFSSNQGASSNNQTIIDTRTQVLGQGPGVGMISLDSSYTNLASNTILGQSQGPQIIPSNENLSIITPQDMSNITNVNYFNFQDLTLTSHQNSQIKTTTNQNLNYNEQNILQNLKNNSNNLQSNNIQPQSFSPAPTSISKKQDYSYSNKQTSVTANNTPYKQSISGQSNTGKIEIKNPNQLNLQNDIYSKNFIQPAQSPGRLGLNSTKVGNSFANNNFDQQEHNKINSNRHSQNQKSLNGVSTSSNALTIIGNTQQQGQLLPSQQQLVQSIVLQKNRSQSPNNIKSSKNYGQTSPSFSKLGYQQNNLQSNINLSSNTGQTQHNYLSPNYLYNAANSSSHAIKKLPCKESQSPENRDKNLSSNNYSNQNNNQQFTQAQPKPSNSPSSYNYTTPQQHQQQVSQSSYYKVASQIRRNQLKEKRPSVLNSENSANAELIQSVKCGSVLGSFASSQLNINSSVNVGAVENPQQQLIYSQNYGKALPINDQQKQQYLQQQKELQQKVLSAGTKRQSSTGSQGSKSQDKKDQKKRFTVVDKFNEKYTKKLIIDLCNYMNNSNDGQVSESTNKQTDNQQISQDEEDPIKRTSSRKGNWQNNSNLNMIEILSQQRVLQRSVSNQKRNILSHNNKSSDITGSNPISSNTKHINLNNNLLTPSKSTQSASKRFSFRYTDKPWENTSFQNNSKFNSKYGSFSVMRSMNNSQSNWNLNGSQHLNSSINGEIQGGGLKKNIKISSNVQLNMDGKTNSKKKNSSNFILEGFNDSQEISSSRNQKTKATHKNKNASDNINILNKHTGGTDTKSFSIQNSTNKYKFQSTSNNHLSKPNTSSNAFQKQQQQHTINKKSNRGSAHIDPSNQQQKIKISPQINSLKQEKQTFSPQLSSQANSKNSTKSEIKKSQIINAPSISQINKNRFSENNYSQHASFDKAQEHEDLEREEEYVEDEDFDEENHIEDFENEDEEEELEVHSQTDESNNSSKAIPVQGTQQHFLHDQGLTQINQPIHQHHASNQDQQRPNTITPQYQYNFESNLEQVFGVNLNIEELKKERQKLIRKITSTFKVKNKALSTSQEYYKVLHVIGKGAFAKVCLAVQLLTGKFVAIKLIDKSILRSESAKKRVLQEVQILKKLNNHKHVLKLLEVFENRKLIFIVTEYFRGQDLMKMMKERNGEPYTENQVRYMLTQIISGLRYIHGNMVLHRDIKLDNILVDSQLNLKIIDFGISRIILKDQKMMEQCGTPAFLAPEIIANKGYEGFGSDLWSLGVLIYILLFGKVPFKGNNLTELHRNILNGVLPLDEMRETNVSQEAQDLLQKILKLKVKERINLEGIANSAWMRGYQIPEGIENKQLHYKQQQQQQLDCQQNFDIQTSAGSSDQFDEKIIGQIEGFGYSREYILRCLNKGGLSHVNAIYKLIKNSNTNNNNNNNNQNFFYS</sequence>
<dbReference type="KEGG" id="tet:TTHERM_00421070"/>
<feature type="compositionally biased region" description="Polar residues" evidence="8">
    <location>
        <begin position="835"/>
        <end position="852"/>
    </location>
</feature>
<feature type="domain" description="Protein kinase" evidence="9">
    <location>
        <begin position="1346"/>
        <end position="1605"/>
    </location>
</feature>
<dbReference type="eggNOG" id="KOG0586">
    <property type="taxonomic scope" value="Eukaryota"/>
</dbReference>
<dbReference type="EMBL" id="GG662536">
    <property type="protein sequence ID" value="EAR85698.3"/>
    <property type="molecule type" value="Genomic_DNA"/>
</dbReference>
<name>I7M6R7_TETTS</name>
<reference evidence="11" key="1">
    <citation type="journal article" date="2006" name="PLoS Biol.">
        <title>Macronuclear genome sequence of the ciliate Tetrahymena thermophila, a model eukaryote.</title>
        <authorList>
            <person name="Eisen J.A."/>
            <person name="Coyne R.S."/>
            <person name="Wu M."/>
            <person name="Wu D."/>
            <person name="Thiagarajan M."/>
            <person name="Wortman J.R."/>
            <person name="Badger J.H."/>
            <person name="Ren Q."/>
            <person name="Amedeo P."/>
            <person name="Jones K.M."/>
            <person name="Tallon L.J."/>
            <person name="Delcher A.L."/>
            <person name="Salzberg S.L."/>
            <person name="Silva J.C."/>
            <person name="Haas B.J."/>
            <person name="Majoros W.H."/>
            <person name="Farzad M."/>
            <person name="Carlton J.M."/>
            <person name="Smith R.K. Jr."/>
            <person name="Garg J."/>
            <person name="Pearlman R.E."/>
            <person name="Karrer K.M."/>
            <person name="Sun L."/>
            <person name="Manning G."/>
            <person name="Elde N.C."/>
            <person name="Turkewitz A.P."/>
            <person name="Asai D.J."/>
            <person name="Wilkes D.E."/>
            <person name="Wang Y."/>
            <person name="Cai H."/>
            <person name="Collins K."/>
            <person name="Stewart B.A."/>
            <person name="Lee S.R."/>
            <person name="Wilamowska K."/>
            <person name="Weinberg Z."/>
            <person name="Ruzzo W.L."/>
            <person name="Wloga D."/>
            <person name="Gaertig J."/>
            <person name="Frankel J."/>
            <person name="Tsao C.-C."/>
            <person name="Gorovsky M.A."/>
            <person name="Keeling P.J."/>
            <person name="Waller R.F."/>
            <person name="Patron N.J."/>
            <person name="Cherry J.M."/>
            <person name="Stover N.A."/>
            <person name="Krieger C.J."/>
            <person name="del Toro C."/>
            <person name="Ryder H.F."/>
            <person name="Williamson S.C."/>
            <person name="Barbeau R.A."/>
            <person name="Hamilton E.P."/>
            <person name="Orias E."/>
        </authorList>
    </citation>
    <scope>NUCLEOTIDE SEQUENCE [LARGE SCALE GENOMIC DNA]</scope>
    <source>
        <strain evidence="11">SB210</strain>
    </source>
</reference>
<dbReference type="OrthoDB" id="295513at2759"/>
<evidence type="ECO:0000256" key="7">
    <source>
        <dbReference type="PROSITE-ProRule" id="PRU10141"/>
    </source>
</evidence>
<gene>
    <name evidence="10" type="ORF">TTHERM_00421070</name>
</gene>
<dbReference type="GO" id="GO:0004674">
    <property type="term" value="F:protein serine/threonine kinase activity"/>
    <property type="evidence" value="ECO:0007669"/>
    <property type="project" value="UniProtKB-KW"/>
</dbReference>
<dbReference type="SUPFAM" id="SSF56112">
    <property type="entry name" value="Protein kinase-like (PK-like)"/>
    <property type="match status" value="1"/>
</dbReference>
<dbReference type="PROSITE" id="PS00107">
    <property type="entry name" value="PROTEIN_KINASE_ATP"/>
    <property type="match status" value="1"/>
</dbReference>
<dbReference type="Pfam" id="PF00069">
    <property type="entry name" value="Pkinase"/>
    <property type="match status" value="1"/>
</dbReference>
<evidence type="ECO:0000256" key="4">
    <source>
        <dbReference type="ARBA" id="ARBA00022741"/>
    </source>
</evidence>
<dbReference type="GO" id="GO:0005524">
    <property type="term" value="F:ATP binding"/>
    <property type="evidence" value="ECO:0007669"/>
    <property type="project" value="UniProtKB-UniRule"/>
</dbReference>
<dbReference type="Proteomes" id="UP000009168">
    <property type="component" value="Unassembled WGS sequence"/>
</dbReference>
<dbReference type="GeneID" id="7831502"/>
<feature type="region of interest" description="Disordered" evidence="8">
    <location>
        <begin position="835"/>
        <end position="871"/>
    </location>
</feature>
<dbReference type="FunFam" id="1.10.510.10:FF:000571">
    <property type="entry name" value="Maternal embryonic leucine zipper kinase"/>
    <property type="match status" value="1"/>
</dbReference>
<feature type="region of interest" description="Disordered" evidence="8">
    <location>
        <begin position="555"/>
        <end position="579"/>
    </location>
</feature>
<feature type="region of interest" description="Disordered" evidence="8">
    <location>
        <begin position="1038"/>
        <end position="1173"/>
    </location>
</feature>
<keyword evidence="4 7" id="KW-0547">Nucleotide-binding</keyword>
<feature type="compositionally biased region" description="Low complexity" evidence="8">
    <location>
        <begin position="638"/>
        <end position="685"/>
    </location>
</feature>
<evidence type="ECO:0000256" key="3">
    <source>
        <dbReference type="ARBA" id="ARBA00022679"/>
    </source>
</evidence>
<dbReference type="InterPro" id="IPR008271">
    <property type="entry name" value="Ser/Thr_kinase_AS"/>
</dbReference>
<keyword evidence="3" id="KW-0808">Transferase</keyword>
<evidence type="ECO:0000259" key="9">
    <source>
        <dbReference type="PROSITE" id="PS50011"/>
    </source>
</evidence>
<keyword evidence="5 10" id="KW-0418">Kinase</keyword>
<dbReference type="InterPro" id="IPR017441">
    <property type="entry name" value="Protein_kinase_ATP_BS"/>
</dbReference>
<feature type="compositionally biased region" description="Polar residues" evidence="8">
    <location>
        <begin position="410"/>
        <end position="451"/>
    </location>
</feature>
<dbReference type="Gene3D" id="1.10.510.10">
    <property type="entry name" value="Transferase(Phosphotransferase) domain 1"/>
    <property type="match status" value="1"/>
</dbReference>
<evidence type="ECO:0000256" key="6">
    <source>
        <dbReference type="ARBA" id="ARBA00022840"/>
    </source>
</evidence>